<gene>
    <name evidence="2" type="ORF">PECAL_6P04600</name>
</gene>
<reference evidence="2" key="1">
    <citation type="submission" date="2021-11" db="EMBL/GenBank/DDBJ databases">
        <authorList>
            <consortium name="Genoscope - CEA"/>
            <person name="William W."/>
        </authorList>
    </citation>
    <scope>NUCLEOTIDE SEQUENCE</scope>
</reference>
<organism evidence="2 3">
    <name type="scientific">Pelagomonas calceolata</name>
    <dbReference type="NCBI Taxonomy" id="35677"/>
    <lineage>
        <taxon>Eukaryota</taxon>
        <taxon>Sar</taxon>
        <taxon>Stramenopiles</taxon>
        <taxon>Ochrophyta</taxon>
        <taxon>Pelagophyceae</taxon>
        <taxon>Pelagomonadales</taxon>
        <taxon>Pelagomonadaceae</taxon>
        <taxon>Pelagomonas</taxon>
    </lineage>
</organism>
<dbReference type="Proteomes" id="UP000789595">
    <property type="component" value="Unassembled WGS sequence"/>
</dbReference>
<dbReference type="AlphaFoldDB" id="A0A8J2T1W7"/>
<evidence type="ECO:0000313" key="2">
    <source>
        <dbReference type="EMBL" id="CAH0378863.1"/>
    </source>
</evidence>
<evidence type="ECO:0000313" key="3">
    <source>
        <dbReference type="Proteomes" id="UP000789595"/>
    </source>
</evidence>
<feature type="region of interest" description="Disordered" evidence="1">
    <location>
        <begin position="1"/>
        <end position="20"/>
    </location>
</feature>
<evidence type="ECO:0000256" key="1">
    <source>
        <dbReference type="SAM" id="MobiDB-lite"/>
    </source>
</evidence>
<accession>A0A8J2T1W7</accession>
<proteinExistence type="predicted"/>
<dbReference type="EMBL" id="CAKKNE010000006">
    <property type="protein sequence ID" value="CAH0378863.1"/>
    <property type="molecule type" value="Genomic_DNA"/>
</dbReference>
<dbReference type="OrthoDB" id="68361at2759"/>
<keyword evidence="3" id="KW-1185">Reference proteome</keyword>
<name>A0A8J2T1W7_9STRA</name>
<feature type="compositionally biased region" description="Polar residues" evidence="1">
    <location>
        <begin position="7"/>
        <end position="20"/>
    </location>
</feature>
<sequence length="374" mass="42708">MADAMAMQQQEETMSRTMSPRTELPGFQTIAEMQTTQRTSIGLCEDTPVYINPAAETLQRTMPWGEEVTDRWSQELPVLTTAIEIAAPGAYRLEKDETGRVVYSPVKARKAPIAEAKATKRAAPIQQHIEGLNEEMTSLEASTRIRNEELHRHLDAIRQRGANWEAKLKLEVQARDEASKMLRSHFDTILEEATTEEESNLMKMIERFHGELIPAQETRQAKLEDDVTEWVDITIPETIDRLTGAIARKLQKAHDTFDIENAKILKREQKITDRFAHHIQRSAQLFEDERATRVAKFLTLDEDCRDTERHDDRAEERHIAAIHHSIVDVQKLLQEASDSREREDNTLLDSMIYAQSQLQASVLKAFGSQAAAEE</sequence>
<comment type="caution">
    <text evidence="2">The sequence shown here is derived from an EMBL/GenBank/DDBJ whole genome shotgun (WGS) entry which is preliminary data.</text>
</comment>
<protein>
    <submittedName>
        <fullName evidence="2">Uncharacterized protein</fullName>
    </submittedName>
</protein>